<keyword evidence="3" id="KW-1185">Reference proteome</keyword>
<name>A0A9J7BIU6_9BACT</name>
<sequence>MMPRSSGAAAWQKTSAGYAGVQDEKTPQWAEHVSRNLRGKQNEDLVLGDKLVSEAERGQLEWAGLLAIVRCGFLEELISIIESRRVPASPMGTIFARDAAPDPEYYAESSAYYLNQIAITTEQARRWNGTETLLRSGHAYNHRATQNLRSHSEEFARCR</sequence>
<evidence type="ECO:0000313" key="3">
    <source>
        <dbReference type="Proteomes" id="UP001059380"/>
    </source>
</evidence>
<dbReference type="RefSeq" id="WP_260791795.1">
    <property type="nucleotide sequence ID" value="NZ_CP093313.1"/>
</dbReference>
<evidence type="ECO:0000256" key="1">
    <source>
        <dbReference type="SAM" id="MobiDB-lite"/>
    </source>
</evidence>
<gene>
    <name evidence="2" type="ORF">MOP44_18795</name>
</gene>
<reference evidence="2" key="1">
    <citation type="submission" date="2021-04" db="EMBL/GenBank/DDBJ databases">
        <title>Phylogenetic analysis of Acidobacteriaceae.</title>
        <authorList>
            <person name="Qiu L."/>
            <person name="Zhang Q."/>
        </authorList>
    </citation>
    <scope>NUCLEOTIDE SEQUENCE</scope>
    <source>
        <strain evidence="2">DSM 25168</strain>
    </source>
</reference>
<dbReference type="AlphaFoldDB" id="A0A9J7BIU6"/>
<dbReference type="Proteomes" id="UP001059380">
    <property type="component" value="Chromosome"/>
</dbReference>
<evidence type="ECO:0000313" key="2">
    <source>
        <dbReference type="EMBL" id="UWZ82607.1"/>
    </source>
</evidence>
<dbReference type="EMBL" id="CP093313">
    <property type="protein sequence ID" value="UWZ82607.1"/>
    <property type="molecule type" value="Genomic_DNA"/>
</dbReference>
<accession>A0A9J7BIU6</accession>
<feature type="region of interest" description="Disordered" evidence="1">
    <location>
        <begin position="1"/>
        <end position="27"/>
    </location>
</feature>
<proteinExistence type="predicted"/>
<protein>
    <submittedName>
        <fullName evidence="2">Uncharacterized protein</fullName>
    </submittedName>
</protein>
<dbReference type="KEGG" id="orp:MOP44_18795"/>
<organism evidence="2 3">
    <name type="scientific">Occallatibacter riparius</name>
    <dbReference type="NCBI Taxonomy" id="1002689"/>
    <lineage>
        <taxon>Bacteria</taxon>
        <taxon>Pseudomonadati</taxon>
        <taxon>Acidobacteriota</taxon>
        <taxon>Terriglobia</taxon>
        <taxon>Terriglobales</taxon>
        <taxon>Acidobacteriaceae</taxon>
        <taxon>Occallatibacter</taxon>
    </lineage>
</organism>